<evidence type="ECO:0000256" key="1">
    <source>
        <dbReference type="RuleBase" id="RU003682"/>
    </source>
</evidence>
<comment type="caution">
    <text evidence="3">The sequence shown here is derived from an EMBL/GenBank/DDBJ whole genome shotgun (WGS) entry which is preliminary data.</text>
</comment>
<keyword evidence="4" id="KW-1185">Reference proteome</keyword>
<name>A0ABD1NF96_9FABA</name>
<accession>A0ABD1NF96</accession>
<sequence length="285" mass="32270">MIPCFDFCKGGVSLKEGSEEWKEMTRKVIEALESHGCFLLTYDKIIPKGVRGEMFNDKNNTIVPLTEAFGLDEVPSSDAAQTFTNLMWPQGNQPFSEAVKGMSLKMIELNCLIQKMIVEGYGLPQRYISDVENMNSTSFVRLVKYEVPETKSAPIVNPHTDRSSSLTILCDNGVQGLQVLSKDGKWIELQIPQHGFVVIVGDILKAWSNGRLRAAPHRVMVSGDTERYSFVLFAMPKGEMVIEVPYELVDNEIHPLRYRSFNCGEYFNYYYENPIENTLEIFAGL</sequence>
<dbReference type="InterPro" id="IPR044861">
    <property type="entry name" value="IPNS-like_FE2OG_OXY"/>
</dbReference>
<keyword evidence="1" id="KW-0479">Metal-binding</keyword>
<dbReference type="SUPFAM" id="SSF51197">
    <property type="entry name" value="Clavaminate synthase-like"/>
    <property type="match status" value="1"/>
</dbReference>
<protein>
    <recommendedName>
        <fullName evidence="2">Fe2OG dioxygenase domain-containing protein</fullName>
    </recommendedName>
</protein>
<dbReference type="GO" id="GO:0046872">
    <property type="term" value="F:metal ion binding"/>
    <property type="evidence" value="ECO:0007669"/>
    <property type="project" value="UniProtKB-KW"/>
</dbReference>
<dbReference type="InterPro" id="IPR027443">
    <property type="entry name" value="IPNS-like_sf"/>
</dbReference>
<dbReference type="PROSITE" id="PS51471">
    <property type="entry name" value="FE2OG_OXY"/>
    <property type="match status" value="1"/>
</dbReference>
<dbReference type="Gene3D" id="2.60.120.330">
    <property type="entry name" value="B-lactam Antibiotic, Isopenicillin N Synthase, Chain"/>
    <property type="match status" value="1"/>
</dbReference>
<keyword evidence="1" id="KW-0560">Oxidoreductase</keyword>
<dbReference type="AlphaFoldDB" id="A0ABD1NF96"/>
<organism evidence="3 4">
    <name type="scientific">Flemingia macrophylla</name>
    <dbReference type="NCBI Taxonomy" id="520843"/>
    <lineage>
        <taxon>Eukaryota</taxon>
        <taxon>Viridiplantae</taxon>
        <taxon>Streptophyta</taxon>
        <taxon>Embryophyta</taxon>
        <taxon>Tracheophyta</taxon>
        <taxon>Spermatophyta</taxon>
        <taxon>Magnoliopsida</taxon>
        <taxon>eudicotyledons</taxon>
        <taxon>Gunneridae</taxon>
        <taxon>Pentapetalae</taxon>
        <taxon>rosids</taxon>
        <taxon>fabids</taxon>
        <taxon>Fabales</taxon>
        <taxon>Fabaceae</taxon>
        <taxon>Papilionoideae</taxon>
        <taxon>50 kb inversion clade</taxon>
        <taxon>NPAAA clade</taxon>
        <taxon>indigoferoid/millettioid clade</taxon>
        <taxon>Phaseoleae</taxon>
        <taxon>Flemingia</taxon>
    </lineage>
</organism>
<reference evidence="3 4" key="1">
    <citation type="submission" date="2024-08" db="EMBL/GenBank/DDBJ databases">
        <title>Insights into the chromosomal genome structure of Flemingia macrophylla.</title>
        <authorList>
            <person name="Ding Y."/>
            <person name="Zhao Y."/>
            <person name="Bi W."/>
            <person name="Wu M."/>
            <person name="Zhao G."/>
            <person name="Gong Y."/>
            <person name="Li W."/>
            <person name="Zhang P."/>
        </authorList>
    </citation>
    <scope>NUCLEOTIDE SEQUENCE [LARGE SCALE GENOMIC DNA]</scope>
    <source>
        <strain evidence="3">DYQJB</strain>
        <tissue evidence="3">Leaf</tissue>
    </source>
</reference>
<keyword evidence="1" id="KW-0408">Iron</keyword>
<evidence type="ECO:0000313" key="3">
    <source>
        <dbReference type="EMBL" id="KAL2346798.1"/>
    </source>
</evidence>
<feature type="domain" description="Fe2OG dioxygenase" evidence="2">
    <location>
        <begin position="136"/>
        <end position="236"/>
    </location>
</feature>
<dbReference type="Pfam" id="PF03171">
    <property type="entry name" value="2OG-FeII_Oxy"/>
    <property type="match status" value="1"/>
</dbReference>
<evidence type="ECO:0000313" key="4">
    <source>
        <dbReference type="Proteomes" id="UP001603857"/>
    </source>
</evidence>
<gene>
    <name evidence="3" type="ORF">Fmac_000798</name>
</gene>
<dbReference type="InterPro" id="IPR050231">
    <property type="entry name" value="Iron_ascorbate_oxido_reductase"/>
</dbReference>
<dbReference type="PANTHER" id="PTHR47990">
    <property type="entry name" value="2-OXOGLUTARATE (2OG) AND FE(II)-DEPENDENT OXYGENASE SUPERFAMILY PROTEIN-RELATED"/>
    <property type="match status" value="1"/>
</dbReference>
<evidence type="ECO:0000259" key="2">
    <source>
        <dbReference type="PROSITE" id="PS51471"/>
    </source>
</evidence>
<comment type="similarity">
    <text evidence="1">Belongs to the iron/ascorbate-dependent oxidoreductase family.</text>
</comment>
<proteinExistence type="inferred from homology"/>
<dbReference type="EMBL" id="JBGMDY010000001">
    <property type="protein sequence ID" value="KAL2346798.1"/>
    <property type="molecule type" value="Genomic_DNA"/>
</dbReference>
<dbReference type="GO" id="GO:0016491">
    <property type="term" value="F:oxidoreductase activity"/>
    <property type="evidence" value="ECO:0007669"/>
    <property type="project" value="UniProtKB-KW"/>
</dbReference>
<dbReference type="Proteomes" id="UP001603857">
    <property type="component" value="Unassembled WGS sequence"/>
</dbReference>
<dbReference type="InterPro" id="IPR005123">
    <property type="entry name" value="Oxoglu/Fe-dep_dioxygenase_dom"/>
</dbReference>